<dbReference type="GO" id="GO:0045439">
    <property type="term" value="F:isopenicillin-N epimerase activity"/>
    <property type="evidence" value="ECO:0007669"/>
    <property type="project" value="UniProtKB-EC"/>
</dbReference>
<dbReference type="Gene3D" id="3.30.1540.10">
    <property type="entry name" value="formyl-coa transferase, domain 3"/>
    <property type="match status" value="1"/>
</dbReference>
<dbReference type="InterPro" id="IPR050509">
    <property type="entry name" value="CoA-transferase_III"/>
</dbReference>
<dbReference type="OrthoDB" id="16747at2759"/>
<dbReference type="KEGG" id="sapo:SAPIO_CDS9533"/>
<dbReference type="GO" id="GO:0008111">
    <property type="term" value="F:alpha-methylacyl-CoA racemase activity"/>
    <property type="evidence" value="ECO:0007669"/>
    <property type="project" value="UniProtKB-EC"/>
</dbReference>
<evidence type="ECO:0000256" key="1">
    <source>
        <dbReference type="ARBA" id="ARBA00008383"/>
    </source>
</evidence>
<dbReference type="EC" id="5.1.1.17" evidence="2"/>
<dbReference type="InterPro" id="IPR044855">
    <property type="entry name" value="CoA-Trfase_III_dom3_sf"/>
</dbReference>
<dbReference type="InterPro" id="IPR023606">
    <property type="entry name" value="CoA-Trfase_III_dom_1_sf"/>
</dbReference>
<dbReference type="EMBL" id="JOWA01000143">
    <property type="protein sequence ID" value="KEZ39613.1"/>
    <property type="molecule type" value="Genomic_DNA"/>
</dbReference>
<organism evidence="2 3">
    <name type="scientific">Pseudallescheria apiosperma</name>
    <name type="common">Scedosporium apiospermum</name>
    <dbReference type="NCBI Taxonomy" id="563466"/>
    <lineage>
        <taxon>Eukaryota</taxon>
        <taxon>Fungi</taxon>
        <taxon>Dikarya</taxon>
        <taxon>Ascomycota</taxon>
        <taxon>Pezizomycotina</taxon>
        <taxon>Sordariomycetes</taxon>
        <taxon>Hypocreomycetidae</taxon>
        <taxon>Microascales</taxon>
        <taxon>Microascaceae</taxon>
        <taxon>Scedosporium</taxon>
    </lineage>
</organism>
<comment type="caution">
    <text evidence="2">The sequence shown here is derived from an EMBL/GenBank/DDBJ whole genome shotgun (WGS) entry which is preliminary data.</text>
</comment>
<dbReference type="Proteomes" id="UP000028545">
    <property type="component" value="Unassembled WGS sequence"/>
</dbReference>
<dbReference type="PANTHER" id="PTHR48228:SF5">
    <property type="entry name" value="ALPHA-METHYLACYL-COA RACEMASE"/>
    <property type="match status" value="1"/>
</dbReference>
<comment type="similarity">
    <text evidence="1">Belongs to the CoA-transferase III family.</text>
</comment>
<evidence type="ECO:0000313" key="3">
    <source>
        <dbReference type="Proteomes" id="UP000028545"/>
    </source>
</evidence>
<dbReference type="SUPFAM" id="SSF89796">
    <property type="entry name" value="CoA-transferase family III (CaiB/BaiF)"/>
    <property type="match status" value="1"/>
</dbReference>
<dbReference type="Pfam" id="PF02515">
    <property type="entry name" value="CoA_transf_3"/>
    <property type="match status" value="1"/>
</dbReference>
<dbReference type="RefSeq" id="XP_016639412.1">
    <property type="nucleotide sequence ID" value="XM_016790902.1"/>
</dbReference>
<dbReference type="OMA" id="VVIDPFR"/>
<protein>
    <submittedName>
        <fullName evidence="2">Isopenicillin N epimerase component 2</fullName>
        <ecNumber evidence="2">5.1.1.17</ecNumber>
        <ecNumber evidence="2">5.1.99.4</ecNumber>
    </submittedName>
</protein>
<keyword evidence="2" id="KW-0413">Isomerase</keyword>
<accession>A0A084FX01</accession>
<evidence type="ECO:0000313" key="2">
    <source>
        <dbReference type="EMBL" id="KEZ39613.1"/>
    </source>
</evidence>
<dbReference type="VEuPathDB" id="FungiDB:SAPIO_CDS9533"/>
<name>A0A084FX01_PSEDA</name>
<reference evidence="2 3" key="1">
    <citation type="journal article" date="2014" name="Genome Announc.">
        <title>Draft genome sequence of the pathogenic fungus Scedosporium apiospermum.</title>
        <authorList>
            <person name="Vandeputte P."/>
            <person name="Ghamrawi S."/>
            <person name="Rechenmann M."/>
            <person name="Iltis A."/>
            <person name="Giraud S."/>
            <person name="Fleury M."/>
            <person name="Thornton C."/>
            <person name="Delhaes L."/>
            <person name="Meyer W."/>
            <person name="Papon N."/>
            <person name="Bouchara J.P."/>
        </authorList>
    </citation>
    <scope>NUCLEOTIDE SEQUENCE [LARGE SCALE GENOMIC DNA]</scope>
    <source>
        <strain evidence="2 3">IHEM 14462</strain>
    </source>
</reference>
<dbReference type="GeneID" id="27728605"/>
<proteinExistence type="inferred from homology"/>
<keyword evidence="3" id="KW-1185">Reference proteome</keyword>
<dbReference type="Gene3D" id="3.40.50.10540">
    <property type="entry name" value="Crotonobetainyl-coa:carnitine coa-transferase, domain 1"/>
    <property type="match status" value="1"/>
</dbReference>
<dbReference type="EC" id="5.1.99.4" evidence="2"/>
<dbReference type="AlphaFoldDB" id="A0A084FX01"/>
<dbReference type="HOGENOM" id="CLU_033975_5_0_1"/>
<gene>
    <name evidence="2" type="ORF">SAPIO_CDS9533</name>
</gene>
<dbReference type="PANTHER" id="PTHR48228">
    <property type="entry name" value="SUCCINYL-COA--D-CITRAMALATE COA-TRANSFERASE"/>
    <property type="match status" value="1"/>
</dbReference>
<sequence>MPPTRPLTGIKVLEFAGLAPGPFAGMLLADAGASVLRIDRAPSPNNPPTPTPDFLARNKSSITLNLKSPTSLPLLHNLITKSDILIDPFRPGVLEKLHLGPSDLLPLNPRLIYARLTGFRRDGKYATMAGHDINYLAASGVLGLLGRSGEKPHAPWNLVADFAGGGLALVHGILLALLARERTGKGQVVEGNMVDGSSYLATFPRLALKTPLADKKRGENVLDGGCPWYDTYETKDGKYMSVGALEPQFFKALVQGLGLQALGWEKTRADRSTWGEMRRVLTETFKTKTRSEWEAVFDGTDACCVPVLEYAELETDLEREGDQRHIVTLKDTPCFEFSENEGGEPGARKGYTADFLTPGEGGEEALEEWCGLKKGRDYDVVQGAFVSKEGKSKL</sequence>
<dbReference type="InterPro" id="IPR003673">
    <property type="entry name" value="CoA-Trfase_fam_III"/>
</dbReference>